<keyword evidence="3" id="KW-1185">Reference proteome</keyword>
<reference evidence="2" key="2">
    <citation type="submission" date="2018-05" db="EMBL/GenBank/DDBJ databases">
        <title>OmerRS3 (Oryza meridionalis Reference Sequence Version 3).</title>
        <authorList>
            <person name="Zhang J."/>
            <person name="Kudrna D."/>
            <person name="Lee S."/>
            <person name="Talag J."/>
            <person name="Welchert J."/>
            <person name="Wing R.A."/>
        </authorList>
    </citation>
    <scope>NUCLEOTIDE SEQUENCE [LARGE SCALE GENOMIC DNA]</scope>
    <source>
        <strain evidence="2">cv. OR44</strain>
    </source>
</reference>
<organism evidence="2">
    <name type="scientific">Oryza meridionalis</name>
    <dbReference type="NCBI Taxonomy" id="40149"/>
    <lineage>
        <taxon>Eukaryota</taxon>
        <taxon>Viridiplantae</taxon>
        <taxon>Streptophyta</taxon>
        <taxon>Embryophyta</taxon>
        <taxon>Tracheophyta</taxon>
        <taxon>Spermatophyta</taxon>
        <taxon>Magnoliopsida</taxon>
        <taxon>Liliopsida</taxon>
        <taxon>Poales</taxon>
        <taxon>Poaceae</taxon>
        <taxon>BOP clade</taxon>
        <taxon>Oryzoideae</taxon>
        <taxon>Oryzeae</taxon>
        <taxon>Oryzinae</taxon>
        <taxon>Oryza</taxon>
    </lineage>
</organism>
<accession>A0A0E0DJT0</accession>
<name>A0A0E0DJT0_9ORYZ</name>
<dbReference type="EnsemblPlants" id="OMERI04G24320.7">
    <property type="protein sequence ID" value="OMERI04G24320.7"/>
    <property type="gene ID" value="OMERI04G24320"/>
</dbReference>
<feature type="compositionally biased region" description="Basic and acidic residues" evidence="1">
    <location>
        <begin position="193"/>
        <end position="210"/>
    </location>
</feature>
<proteinExistence type="predicted"/>
<sequence length="210" mass="23398">MQIGVGGKLSSFPRRIAANGAGVAALGISKKGPDLIAPREAEADGSFSPSAAGWCKKNRRSSLLSVQKQNAYMCIIHLMDPPHLDRGLQRRSQVRRRISIHSCTLQRLEMNYMYPEKPLGIGSVHTYVRWERVVCDVAPHLHHAQAKLRGACNWVLDFLKTQGNEDEQADNICGGGKLQLTGWPHSHSVPTNQRDREAEKNARREREESG</sequence>
<dbReference type="HOGENOM" id="CLU_113895_0_0_1"/>
<dbReference type="Gramene" id="OMERI04G24320.7">
    <property type="protein sequence ID" value="OMERI04G24320.7"/>
    <property type="gene ID" value="OMERI04G24320"/>
</dbReference>
<protein>
    <submittedName>
        <fullName evidence="2">Uncharacterized protein</fullName>
    </submittedName>
</protein>
<dbReference type="Proteomes" id="UP000008021">
    <property type="component" value="Chromosome 4"/>
</dbReference>
<evidence type="ECO:0000313" key="3">
    <source>
        <dbReference type="Proteomes" id="UP000008021"/>
    </source>
</evidence>
<evidence type="ECO:0000313" key="2">
    <source>
        <dbReference type="EnsemblPlants" id="OMERI04G24320.7"/>
    </source>
</evidence>
<reference evidence="2" key="1">
    <citation type="submission" date="2015-04" db="UniProtKB">
        <authorList>
            <consortium name="EnsemblPlants"/>
        </authorList>
    </citation>
    <scope>IDENTIFICATION</scope>
</reference>
<evidence type="ECO:0000256" key="1">
    <source>
        <dbReference type="SAM" id="MobiDB-lite"/>
    </source>
</evidence>
<dbReference type="AlphaFoldDB" id="A0A0E0DJT0"/>
<feature type="region of interest" description="Disordered" evidence="1">
    <location>
        <begin position="183"/>
        <end position="210"/>
    </location>
</feature>